<protein>
    <submittedName>
        <fullName evidence="3">Uncharacterized protein</fullName>
    </submittedName>
</protein>
<reference evidence="2" key="2">
    <citation type="submission" date="2022-11" db="EMBL/GenBank/DDBJ databases">
        <title>Genomic repertoires linked with pathogenic potency of arthritogenic Prevotella copri isolated from the gut of rheumatoid arthritis patients.</title>
        <authorList>
            <person name="Nii T."/>
            <person name="Maeda Y."/>
            <person name="Motooka D."/>
            <person name="Naito M."/>
            <person name="Matsumoto Y."/>
            <person name="Ogawa T."/>
            <person name="Oguro-Igashira E."/>
            <person name="Kishikawa T."/>
            <person name="Yamashita M."/>
            <person name="Koizumi S."/>
            <person name="Kurakawa T."/>
            <person name="Okumura R."/>
            <person name="Kayama H."/>
            <person name="Murakami M."/>
            <person name="Sakaguchi T."/>
            <person name="Das B."/>
            <person name="Nakamura S."/>
            <person name="Okada Y."/>
            <person name="Kumanogoh A."/>
            <person name="Takeda K."/>
        </authorList>
    </citation>
    <scope>NUCLEOTIDE SEQUENCE</scope>
    <source>
        <strain evidence="2">RA-N001-16</strain>
    </source>
</reference>
<accession>A0A414YAL8</accession>
<dbReference type="EMBL" id="QRKB01000014">
    <property type="protein sequence ID" value="RHH83200.1"/>
    <property type="molecule type" value="Genomic_DNA"/>
</dbReference>
<reference evidence="3 4" key="1">
    <citation type="submission" date="2018-08" db="EMBL/GenBank/DDBJ databases">
        <title>A genome reference for cultivated species of the human gut microbiota.</title>
        <authorList>
            <person name="Zou Y."/>
            <person name="Xue W."/>
            <person name="Luo G."/>
        </authorList>
    </citation>
    <scope>NUCLEOTIDE SEQUENCE [LARGE SCALE GENOMIC DNA]</scope>
    <source>
        <strain evidence="3 4">AM16-54</strain>
    </source>
</reference>
<dbReference type="AlphaFoldDB" id="A0A414YAL8"/>
<dbReference type="RefSeq" id="WP_118254658.1">
    <property type="nucleotide sequence ID" value="NZ_JAPDUL010000001.1"/>
</dbReference>
<evidence type="ECO:0000313" key="4">
    <source>
        <dbReference type="Proteomes" id="UP000284548"/>
    </source>
</evidence>
<keyword evidence="1" id="KW-0732">Signal</keyword>
<dbReference type="Proteomes" id="UP001209476">
    <property type="component" value="Unassembled WGS sequence"/>
</dbReference>
<gene>
    <name evidence="3" type="ORF">DW192_07150</name>
    <name evidence="2" type="ORF">ONS98_06240</name>
</gene>
<evidence type="ECO:0000256" key="1">
    <source>
        <dbReference type="SAM" id="SignalP"/>
    </source>
</evidence>
<name>A0A414YAL8_9BACT</name>
<feature type="signal peptide" evidence="1">
    <location>
        <begin position="1"/>
        <end position="25"/>
    </location>
</feature>
<dbReference type="Proteomes" id="UP000284548">
    <property type="component" value="Unassembled WGS sequence"/>
</dbReference>
<sequence>MYTFIKKNLLLIGVVACLYPLQVSAQDKLSVHAKADFVSDYVWRGADQQSGCSVQPSLTLGYAGFSLNVWGSQSLTKWEEGGSKEWDINLGYTYRNLTATLSDYWWSGINQPYGHYKNSHYFEATLAYCFSDSFPLSLSWSTMFAGADKNEKGNLQASTYLSASYPFRLPADIVLTPAVGFTPWKGMYHHKAAFTDVSLKVSKEVSLSNHLAIPLSVQAIVSPVYDRTYLVAGIGIGF</sequence>
<evidence type="ECO:0000313" key="3">
    <source>
        <dbReference type="EMBL" id="RHH83200.1"/>
    </source>
</evidence>
<evidence type="ECO:0000313" key="2">
    <source>
        <dbReference type="EMBL" id="MCW4164824.1"/>
    </source>
</evidence>
<dbReference type="Pfam" id="PF09694">
    <property type="entry name" value="Gcw_chp"/>
    <property type="match status" value="1"/>
</dbReference>
<dbReference type="InterPro" id="IPR010239">
    <property type="entry name" value="CHP02001"/>
</dbReference>
<organism evidence="3 4">
    <name type="scientific">Segatella copri</name>
    <dbReference type="NCBI Taxonomy" id="165179"/>
    <lineage>
        <taxon>Bacteria</taxon>
        <taxon>Pseudomonadati</taxon>
        <taxon>Bacteroidota</taxon>
        <taxon>Bacteroidia</taxon>
        <taxon>Bacteroidales</taxon>
        <taxon>Prevotellaceae</taxon>
        <taxon>Segatella</taxon>
    </lineage>
</organism>
<feature type="chain" id="PRO_5043189744" evidence="1">
    <location>
        <begin position="26"/>
        <end position="238"/>
    </location>
</feature>
<proteinExistence type="predicted"/>
<comment type="caution">
    <text evidence="3">The sequence shown here is derived from an EMBL/GenBank/DDBJ whole genome shotgun (WGS) entry which is preliminary data.</text>
</comment>
<dbReference type="EMBL" id="JAPDUM010000001">
    <property type="protein sequence ID" value="MCW4164824.1"/>
    <property type="molecule type" value="Genomic_DNA"/>
</dbReference>